<comment type="caution">
    <text evidence="1">The sequence shown here is derived from an EMBL/GenBank/DDBJ whole genome shotgun (WGS) entry which is preliminary data.</text>
</comment>
<dbReference type="RefSeq" id="WP_143915243.1">
    <property type="nucleotide sequence ID" value="NZ_CANMXV010000003.1"/>
</dbReference>
<dbReference type="AlphaFoldDB" id="A0A554VRN9"/>
<evidence type="ECO:0000313" key="2">
    <source>
        <dbReference type="Proteomes" id="UP000318833"/>
    </source>
</evidence>
<gene>
    <name evidence="1" type="ORF">FOF46_01430</name>
</gene>
<keyword evidence="2" id="KW-1185">Reference proteome</keyword>
<sequence>MTPEQANKLKINDKVLYRKSEVYTLEEQGFIDEIKHFPNDYELINGELIRHYKMTDPEAYQAIEQYLKKN</sequence>
<proteinExistence type="predicted"/>
<accession>A0A554VRN9</accession>
<dbReference type="EMBL" id="VLNR01000002">
    <property type="protein sequence ID" value="TSE11319.1"/>
    <property type="molecule type" value="Genomic_DNA"/>
</dbReference>
<protein>
    <submittedName>
        <fullName evidence="1">Uncharacterized protein</fullName>
    </submittedName>
</protein>
<evidence type="ECO:0000313" key="1">
    <source>
        <dbReference type="EMBL" id="TSE11319.1"/>
    </source>
</evidence>
<organism evidence="1 2">
    <name type="scientific">Aquimarina algiphila</name>
    <dbReference type="NCBI Taxonomy" id="2047982"/>
    <lineage>
        <taxon>Bacteria</taxon>
        <taxon>Pseudomonadati</taxon>
        <taxon>Bacteroidota</taxon>
        <taxon>Flavobacteriia</taxon>
        <taxon>Flavobacteriales</taxon>
        <taxon>Flavobacteriaceae</taxon>
        <taxon>Aquimarina</taxon>
    </lineage>
</organism>
<reference evidence="1 2" key="1">
    <citation type="submission" date="2019-07" db="EMBL/GenBank/DDBJ databases">
        <title>The draft genome sequence of Aquimarina algiphila M91.</title>
        <authorList>
            <person name="Meng X."/>
        </authorList>
    </citation>
    <scope>NUCLEOTIDE SEQUENCE [LARGE SCALE GENOMIC DNA]</scope>
    <source>
        <strain evidence="1 2">M91</strain>
    </source>
</reference>
<name>A0A554VRN9_9FLAO</name>
<dbReference type="Proteomes" id="UP000318833">
    <property type="component" value="Unassembled WGS sequence"/>
</dbReference>